<comment type="caution">
    <text evidence="4">The sequence shown here is derived from an EMBL/GenBank/DDBJ whole genome shotgun (WGS) entry which is preliminary data.</text>
</comment>
<keyword evidence="2" id="KW-0472">Membrane</keyword>
<feature type="transmembrane region" description="Helical" evidence="2">
    <location>
        <begin position="521"/>
        <end position="544"/>
    </location>
</feature>
<evidence type="ECO:0000259" key="3">
    <source>
        <dbReference type="PROSITE" id="PS50076"/>
    </source>
</evidence>
<dbReference type="InterPro" id="IPR001623">
    <property type="entry name" value="DnaJ_domain"/>
</dbReference>
<sequence length="561" mass="64914">MDCWTVLQLADDADERTIKRTYARLLKSCRPDDDAEGFQRLREAYEQALNIARWRADNEEVETVEAPMAEQAHGNLNDLAELMDVRPLSPASFEPPMAKNAYDLAELMNISPLSPAAFEAPKPDPAHALLAGVNLHNLDERWAQAQQQSCEETFQAGLLRHCFEAPGERSAIAGWAMQHLEWLTPWQQVVMTPWQHEALTSELLQDYRRTLQELLEQKAEREFITQLTHYNEQAWLRVFDQQQQWQRIILQLLHDTQWSVPLFERVCQAFGWDDQKGVYPEPEWMWRGLVSRCEQESFYINLQDKAQDTRRTSADALAARLLLTPMTATQQMSIIGTFGQNEWNACQHLGETLTWRYPQLIERLPQSDLFFWRKFVPRPIYVQVLIRLWAIFALAAVLNLAHVQTEELDFGVVLILVVLAILPAAVFFRITQVWVWMSSSFMVADLWLSQYLIPKRVNPNQYWLVLRHGIPQLAMLVACGLMLGILGAITYAGMLLINLLHSKRIGHMGEKSLNYPWFNGLHWAFWSPLQVVFLVVMVAVIIVAQHYLPTVPWTHIDLPKR</sequence>
<name>A0ABY2U5H6_9PSED</name>
<evidence type="ECO:0000256" key="2">
    <source>
        <dbReference type="SAM" id="Phobius"/>
    </source>
</evidence>
<dbReference type="RefSeq" id="WP_138452978.1">
    <property type="nucleotide sequence ID" value="NZ_VBVZ01000375.1"/>
</dbReference>
<evidence type="ECO:0000313" key="4">
    <source>
        <dbReference type="EMBL" id="TLG89470.1"/>
    </source>
</evidence>
<gene>
    <name evidence="4" type="ORF">FEM54_21910</name>
</gene>
<feature type="domain" description="J" evidence="3">
    <location>
        <begin position="2"/>
        <end position="62"/>
    </location>
</feature>
<keyword evidence="2" id="KW-0812">Transmembrane</keyword>
<keyword evidence="2" id="KW-1133">Transmembrane helix</keyword>
<dbReference type="PROSITE" id="PS50076">
    <property type="entry name" value="DNAJ_2"/>
    <property type="match status" value="1"/>
</dbReference>
<keyword evidence="1" id="KW-0143">Chaperone</keyword>
<proteinExistence type="predicted"/>
<organism evidence="4 5">
    <name type="scientific">Pseudomonas edaphica</name>
    <dbReference type="NCBI Taxonomy" id="2006980"/>
    <lineage>
        <taxon>Bacteria</taxon>
        <taxon>Pseudomonadati</taxon>
        <taxon>Pseudomonadota</taxon>
        <taxon>Gammaproteobacteria</taxon>
        <taxon>Pseudomonadales</taxon>
        <taxon>Pseudomonadaceae</taxon>
        <taxon>Pseudomonas</taxon>
    </lineage>
</organism>
<dbReference type="EMBL" id="VBVZ01000375">
    <property type="protein sequence ID" value="TLG89470.1"/>
    <property type="molecule type" value="Genomic_DNA"/>
</dbReference>
<dbReference type="Gene3D" id="1.10.287.110">
    <property type="entry name" value="DnaJ domain"/>
    <property type="match status" value="1"/>
</dbReference>
<evidence type="ECO:0000313" key="5">
    <source>
        <dbReference type="Proteomes" id="UP000304941"/>
    </source>
</evidence>
<dbReference type="SUPFAM" id="SSF46565">
    <property type="entry name" value="Chaperone J-domain"/>
    <property type="match status" value="1"/>
</dbReference>
<dbReference type="Proteomes" id="UP000304941">
    <property type="component" value="Unassembled WGS sequence"/>
</dbReference>
<keyword evidence="5" id="KW-1185">Reference proteome</keyword>
<feature type="transmembrane region" description="Helical" evidence="2">
    <location>
        <begin position="410"/>
        <end position="428"/>
    </location>
</feature>
<evidence type="ECO:0000256" key="1">
    <source>
        <dbReference type="ARBA" id="ARBA00023186"/>
    </source>
</evidence>
<protein>
    <submittedName>
        <fullName evidence="4">J domain-containing protein</fullName>
    </submittedName>
</protein>
<dbReference type="InterPro" id="IPR036869">
    <property type="entry name" value="J_dom_sf"/>
</dbReference>
<feature type="transmembrane region" description="Helical" evidence="2">
    <location>
        <begin position="380"/>
        <end position="398"/>
    </location>
</feature>
<accession>A0ABY2U5H6</accession>
<feature type="transmembrane region" description="Helical" evidence="2">
    <location>
        <begin position="473"/>
        <end position="500"/>
    </location>
</feature>
<reference evidence="4 5" key="1">
    <citation type="submission" date="2019-05" db="EMBL/GenBank/DDBJ databases">
        <title>Pseudomonas edaphica sp. nov., isolated from rhizospheric soil of Cistus ladanifer L. in Spain.</title>
        <authorList>
            <person name="Peix A."/>
        </authorList>
    </citation>
    <scope>NUCLEOTIDE SEQUENCE [LARGE SCALE GENOMIC DNA]</scope>
    <source>
        <strain evidence="4 5">RD25</strain>
    </source>
</reference>